<keyword evidence="2" id="KW-0966">Cell projection</keyword>
<dbReference type="Proteomes" id="UP000187148">
    <property type="component" value="Chromosome"/>
</dbReference>
<dbReference type="EMBL" id="CP019445">
    <property type="protein sequence ID" value="APZ04414.1"/>
    <property type="molecule type" value="Genomic_DNA"/>
</dbReference>
<protein>
    <submittedName>
        <fullName evidence="2">Flagellar protein FlhE</fullName>
    </submittedName>
</protein>
<keyword evidence="3" id="KW-1185">Reference proteome</keyword>
<dbReference type="AlphaFoldDB" id="A0A807L9P8"/>
<gene>
    <name evidence="2" type="ORF">BWI95_04745</name>
</gene>
<dbReference type="InterPro" id="IPR009420">
    <property type="entry name" value="FlhE"/>
</dbReference>
<organism evidence="2 3">
    <name type="scientific">Kosakonia cowanii JCM 10956 = DSM 18146</name>
    <dbReference type="NCBI Taxonomy" id="1300165"/>
    <lineage>
        <taxon>Bacteria</taxon>
        <taxon>Pseudomonadati</taxon>
        <taxon>Pseudomonadota</taxon>
        <taxon>Gammaproteobacteria</taxon>
        <taxon>Enterobacterales</taxon>
        <taxon>Enterobacteriaceae</taxon>
        <taxon>Kosakonia</taxon>
    </lineage>
</organism>
<sequence>MKRALLISLLLALPAAAQPPQGAWSATSMGGSVSLGKAILRGRPLHAPDHLSPSARVTHFSWRITLLTPPPPGLEIKLCRIERCVILPALAGTQRVAIPFPASGEFRFIYSVNRAGQLQPPLTVLRNQLTVNYR</sequence>
<dbReference type="RefSeq" id="WP_054804581.1">
    <property type="nucleotide sequence ID" value="NZ_CP019445.1"/>
</dbReference>
<feature type="signal peptide" evidence="1">
    <location>
        <begin position="1"/>
        <end position="17"/>
    </location>
</feature>
<proteinExistence type="predicted"/>
<keyword evidence="1" id="KW-0732">Signal</keyword>
<keyword evidence="2" id="KW-0969">Cilium</keyword>
<evidence type="ECO:0000313" key="3">
    <source>
        <dbReference type="Proteomes" id="UP000187148"/>
    </source>
</evidence>
<evidence type="ECO:0000256" key="1">
    <source>
        <dbReference type="SAM" id="SignalP"/>
    </source>
</evidence>
<accession>A0A807L9P8</accession>
<reference evidence="2 3" key="1">
    <citation type="submission" date="2017-01" db="EMBL/GenBank/DDBJ databases">
        <authorList>
            <person name="Cao J.-M."/>
        </authorList>
    </citation>
    <scope>NUCLEOTIDE SEQUENCE [LARGE SCALE GENOMIC DNA]</scope>
    <source>
        <strain evidence="2 3">888-76</strain>
    </source>
</reference>
<dbReference type="KEGG" id="kco:BWI95_04745"/>
<evidence type="ECO:0000313" key="2">
    <source>
        <dbReference type="EMBL" id="APZ04414.1"/>
    </source>
</evidence>
<feature type="chain" id="PRO_5032971746" evidence="1">
    <location>
        <begin position="18"/>
        <end position="134"/>
    </location>
</feature>
<keyword evidence="2" id="KW-0282">Flagellum</keyword>
<dbReference type="Pfam" id="PF06366">
    <property type="entry name" value="FlhE"/>
    <property type="match status" value="1"/>
</dbReference>
<name>A0A807L9P8_9ENTR</name>